<feature type="transmembrane region" description="Helical" evidence="2">
    <location>
        <begin position="154"/>
        <end position="177"/>
    </location>
</feature>
<reference evidence="3 4" key="1">
    <citation type="submission" date="2019-06" db="EMBL/GenBank/DDBJ databases">
        <authorList>
            <person name="Li F."/>
        </authorList>
    </citation>
    <scope>NUCLEOTIDE SEQUENCE [LARGE SCALE GENOMIC DNA]</scope>
    <source>
        <strain evidence="3 4">10F1D-1</strain>
    </source>
</reference>
<evidence type="ECO:0000256" key="1">
    <source>
        <dbReference type="SAM" id="MobiDB-lite"/>
    </source>
</evidence>
<accession>A0A506Y7C7</accession>
<name>A0A506Y7C7_9MICO</name>
<gene>
    <name evidence="3" type="ORF">FJ657_04935</name>
</gene>
<evidence type="ECO:0000313" key="3">
    <source>
        <dbReference type="EMBL" id="TPW77982.1"/>
    </source>
</evidence>
<feature type="transmembrane region" description="Helical" evidence="2">
    <location>
        <begin position="6"/>
        <end position="23"/>
    </location>
</feature>
<feature type="transmembrane region" description="Helical" evidence="2">
    <location>
        <begin position="235"/>
        <end position="254"/>
    </location>
</feature>
<feature type="region of interest" description="Disordered" evidence="1">
    <location>
        <begin position="332"/>
        <end position="362"/>
    </location>
</feature>
<dbReference type="RefSeq" id="WP_141162507.1">
    <property type="nucleotide sequence ID" value="NZ_VHQG01000001.1"/>
</dbReference>
<feature type="transmembrane region" description="Helical" evidence="2">
    <location>
        <begin position="266"/>
        <end position="292"/>
    </location>
</feature>
<dbReference type="EMBL" id="VHQG01000001">
    <property type="protein sequence ID" value="TPW77982.1"/>
    <property type="molecule type" value="Genomic_DNA"/>
</dbReference>
<organism evidence="3 4">
    <name type="scientific">Schumannella soli</name>
    <dbReference type="NCBI Taxonomy" id="2590779"/>
    <lineage>
        <taxon>Bacteria</taxon>
        <taxon>Bacillati</taxon>
        <taxon>Actinomycetota</taxon>
        <taxon>Actinomycetes</taxon>
        <taxon>Micrococcales</taxon>
        <taxon>Microbacteriaceae</taxon>
        <taxon>Schumannella</taxon>
    </lineage>
</organism>
<evidence type="ECO:0000313" key="4">
    <source>
        <dbReference type="Proteomes" id="UP000316252"/>
    </source>
</evidence>
<feature type="transmembrane region" description="Helical" evidence="2">
    <location>
        <begin position="183"/>
        <end position="204"/>
    </location>
</feature>
<dbReference type="AlphaFoldDB" id="A0A506Y7C7"/>
<feature type="transmembrane region" description="Helical" evidence="2">
    <location>
        <begin position="63"/>
        <end position="84"/>
    </location>
</feature>
<keyword evidence="2" id="KW-0472">Membrane</keyword>
<keyword evidence="2" id="KW-0812">Transmembrane</keyword>
<proteinExistence type="predicted"/>
<sequence>MFWILAFSIALAVAGVVLLLRIATATGRARRADALARRLGLAIPPQLQGVIESRIARFTRANAIGMLLAAIVSAPIGYAIARATGDDLWASRGFGNASGSAVNIWPGAGAALVVVGVFIAASAITLRDDTGDEVRFARSTAVGLDDYIPRAQLVLLRIGTIGSGVLAALLAAVAVAAPATLPAALPLIGTGAIGVIALIVFEVFGRRIVAARQPSGSPAELAWNDALRSTQLTQLASAPGLLGYYSLLGCAFVVPRMVELGGAPGWIGGAIGLIVVVLIAAVGVLVLTLVWGRGNPQTHFLRRLWPEVAAQNAALATATTLAQARVDEGLAPASGIDSEPGAAALGSGAPVTDSGERSEGGR</sequence>
<evidence type="ECO:0000256" key="2">
    <source>
        <dbReference type="SAM" id="Phobius"/>
    </source>
</evidence>
<dbReference type="Proteomes" id="UP000316252">
    <property type="component" value="Unassembled WGS sequence"/>
</dbReference>
<protein>
    <submittedName>
        <fullName evidence="3">Uncharacterized protein</fullName>
    </submittedName>
</protein>
<comment type="caution">
    <text evidence="3">The sequence shown here is derived from an EMBL/GenBank/DDBJ whole genome shotgun (WGS) entry which is preliminary data.</text>
</comment>
<keyword evidence="4" id="KW-1185">Reference proteome</keyword>
<feature type="transmembrane region" description="Helical" evidence="2">
    <location>
        <begin position="104"/>
        <end position="126"/>
    </location>
</feature>
<keyword evidence="2" id="KW-1133">Transmembrane helix</keyword>
<dbReference type="OrthoDB" id="3732892at2"/>